<dbReference type="Proteomes" id="UP000176944">
    <property type="component" value="Chromosome"/>
</dbReference>
<sequence>MSTDESITEDNQEWQLAELVDAIASEIDHAEDTLSLKSYARGKSLAIKQLNLDLEVTVRRGRDGEIWFRTVVDPKENGATVVTYSRRCPNGTTRASYQLHPLVSAFADAARTDTRVTLLTTRDAPTRRNNTMSSVSKVLLEFYPPTDSLNCFF</sequence>
<gene>
    <name evidence="1" type="ORF">BJP36_23620</name>
</gene>
<proteinExistence type="predicted"/>
<dbReference type="EMBL" id="CP017708">
    <property type="protein sequence ID" value="AOY82450.1"/>
    <property type="molecule type" value="Genomic_DNA"/>
</dbReference>
<evidence type="ECO:0000313" key="1">
    <source>
        <dbReference type="EMBL" id="AOY82450.1"/>
    </source>
</evidence>
<protein>
    <submittedName>
        <fullName evidence="1">Uncharacterized protein</fullName>
    </submittedName>
</protein>
<reference evidence="2" key="1">
    <citation type="submission" date="2016-10" db="EMBL/GenBank/DDBJ databases">
        <title>Comparative genomics uncovers the prolific and rare metabolic potential of the cyanobacterial genus Moorea.</title>
        <authorList>
            <person name="Leao T."/>
            <person name="Castelao G."/>
            <person name="Korobeynikov A."/>
            <person name="Monroe E.A."/>
            <person name="Podell S."/>
            <person name="Glukhov E."/>
            <person name="Allen E."/>
            <person name="Gerwick W.H."/>
            <person name="Gerwick L."/>
        </authorList>
    </citation>
    <scope>NUCLEOTIDE SEQUENCE [LARGE SCALE GENOMIC DNA]</scope>
    <source>
        <strain evidence="2">JHB</strain>
    </source>
</reference>
<evidence type="ECO:0000313" key="2">
    <source>
        <dbReference type="Proteomes" id="UP000176944"/>
    </source>
</evidence>
<accession>A0A1D9G4W1</accession>
<name>A0A1D9G4W1_MOOP1</name>
<dbReference type="AlphaFoldDB" id="A0A1D9G4W1"/>
<organism evidence="1 2">
    <name type="scientific">Moorena producens (strain JHB)</name>
    <dbReference type="NCBI Taxonomy" id="1454205"/>
    <lineage>
        <taxon>Bacteria</taxon>
        <taxon>Bacillati</taxon>
        <taxon>Cyanobacteriota</taxon>
        <taxon>Cyanophyceae</taxon>
        <taxon>Coleofasciculales</taxon>
        <taxon>Coleofasciculaceae</taxon>
        <taxon>Moorena</taxon>
    </lineage>
</organism>